<dbReference type="EMBL" id="JARIHO010000005">
    <property type="protein sequence ID" value="KAJ7361312.1"/>
    <property type="molecule type" value="Genomic_DNA"/>
</dbReference>
<keyword evidence="2" id="KW-1185">Reference proteome</keyword>
<sequence length="146" mass="16344">MPGSSTKGRCYSRFIMFTAPIPSETVHQTLTRALAAAQIAVKLDEANQDTMAIVEAYQGAIALMDDVIRRHPLAEDEGQQLTAIRASYRQRVEVLLLSRTVPIAQQSTEALVDKPWTLFPNGWRARRWTVKRLKRLCGCTDGSVMI</sequence>
<organism evidence="1 2">
    <name type="scientific">Mycena albidolilacea</name>
    <dbReference type="NCBI Taxonomy" id="1033008"/>
    <lineage>
        <taxon>Eukaryota</taxon>
        <taxon>Fungi</taxon>
        <taxon>Dikarya</taxon>
        <taxon>Basidiomycota</taxon>
        <taxon>Agaricomycotina</taxon>
        <taxon>Agaricomycetes</taxon>
        <taxon>Agaricomycetidae</taxon>
        <taxon>Agaricales</taxon>
        <taxon>Marasmiineae</taxon>
        <taxon>Mycenaceae</taxon>
        <taxon>Mycena</taxon>
    </lineage>
</organism>
<accession>A0AAD7F1B1</accession>
<reference evidence="1" key="1">
    <citation type="submission" date="2023-03" db="EMBL/GenBank/DDBJ databases">
        <title>Massive genome expansion in bonnet fungi (Mycena s.s.) driven by repeated elements and novel gene families across ecological guilds.</title>
        <authorList>
            <consortium name="Lawrence Berkeley National Laboratory"/>
            <person name="Harder C.B."/>
            <person name="Miyauchi S."/>
            <person name="Viragh M."/>
            <person name="Kuo A."/>
            <person name="Thoen E."/>
            <person name="Andreopoulos B."/>
            <person name="Lu D."/>
            <person name="Skrede I."/>
            <person name="Drula E."/>
            <person name="Henrissat B."/>
            <person name="Morin E."/>
            <person name="Kohler A."/>
            <person name="Barry K."/>
            <person name="LaButti K."/>
            <person name="Morin E."/>
            <person name="Salamov A."/>
            <person name="Lipzen A."/>
            <person name="Mereny Z."/>
            <person name="Hegedus B."/>
            <person name="Baldrian P."/>
            <person name="Stursova M."/>
            <person name="Weitz H."/>
            <person name="Taylor A."/>
            <person name="Grigoriev I.V."/>
            <person name="Nagy L.G."/>
            <person name="Martin F."/>
            <person name="Kauserud H."/>
        </authorList>
    </citation>
    <scope>NUCLEOTIDE SEQUENCE</scope>
    <source>
        <strain evidence="1">CBHHK002</strain>
    </source>
</reference>
<dbReference type="Proteomes" id="UP001218218">
    <property type="component" value="Unassembled WGS sequence"/>
</dbReference>
<gene>
    <name evidence="1" type="ORF">DFH08DRAFT_1074324</name>
</gene>
<evidence type="ECO:0000313" key="2">
    <source>
        <dbReference type="Proteomes" id="UP001218218"/>
    </source>
</evidence>
<dbReference type="Gene3D" id="1.20.58.80">
    <property type="entry name" value="Phosphotransferase system, lactose/cellobiose-type IIA subunit"/>
    <property type="match status" value="1"/>
</dbReference>
<dbReference type="InterPro" id="IPR036181">
    <property type="entry name" value="MIT_dom_sf"/>
</dbReference>
<protein>
    <recommendedName>
        <fullName evidence="3">MIT domain-containing protein</fullName>
    </recommendedName>
</protein>
<evidence type="ECO:0008006" key="3">
    <source>
        <dbReference type="Google" id="ProtNLM"/>
    </source>
</evidence>
<dbReference type="SUPFAM" id="SSF116846">
    <property type="entry name" value="MIT domain"/>
    <property type="match status" value="1"/>
</dbReference>
<proteinExistence type="predicted"/>
<dbReference type="AlphaFoldDB" id="A0AAD7F1B1"/>
<name>A0AAD7F1B1_9AGAR</name>
<comment type="caution">
    <text evidence="1">The sequence shown here is derived from an EMBL/GenBank/DDBJ whole genome shotgun (WGS) entry which is preliminary data.</text>
</comment>
<evidence type="ECO:0000313" key="1">
    <source>
        <dbReference type="EMBL" id="KAJ7361312.1"/>
    </source>
</evidence>